<reference evidence="1 2" key="1">
    <citation type="submission" date="2013-09" db="EMBL/GenBank/DDBJ databases">
        <title>Corchorus capsularis genome sequencing.</title>
        <authorList>
            <person name="Alam M."/>
            <person name="Haque M.S."/>
            <person name="Islam M.S."/>
            <person name="Emdad E.M."/>
            <person name="Islam M.M."/>
            <person name="Ahmed B."/>
            <person name="Halim A."/>
            <person name="Hossen Q.M.M."/>
            <person name="Hossain M.Z."/>
            <person name="Ahmed R."/>
            <person name="Khan M.M."/>
            <person name="Islam R."/>
            <person name="Rashid M.M."/>
            <person name="Khan S.A."/>
            <person name="Rahman M.S."/>
            <person name="Alam M."/>
        </authorList>
    </citation>
    <scope>NUCLEOTIDE SEQUENCE [LARGE SCALE GENOMIC DNA]</scope>
    <source>
        <strain evidence="2">cv. CVL-1</strain>
        <tissue evidence="1">Whole seedling</tissue>
    </source>
</reference>
<dbReference type="Gramene" id="OMO95925">
    <property type="protein sequence ID" value="OMO95925"/>
    <property type="gene ID" value="CCACVL1_05170"/>
</dbReference>
<dbReference type="Proteomes" id="UP000188268">
    <property type="component" value="Unassembled WGS sequence"/>
</dbReference>
<evidence type="ECO:0000313" key="2">
    <source>
        <dbReference type="Proteomes" id="UP000188268"/>
    </source>
</evidence>
<evidence type="ECO:0000313" key="1">
    <source>
        <dbReference type="EMBL" id="OMO95925.1"/>
    </source>
</evidence>
<sequence>MASGSGRGSIVFVWIGLVQEQKERLAKVTEKSDK</sequence>
<name>A0A1R3JM83_COCAP</name>
<accession>A0A1R3JM83</accession>
<dbReference type="AlphaFoldDB" id="A0A1R3JM83"/>
<gene>
    <name evidence="1" type="ORF">CCACVL1_05170</name>
</gene>
<organism evidence="1 2">
    <name type="scientific">Corchorus capsularis</name>
    <name type="common">Jute</name>
    <dbReference type="NCBI Taxonomy" id="210143"/>
    <lineage>
        <taxon>Eukaryota</taxon>
        <taxon>Viridiplantae</taxon>
        <taxon>Streptophyta</taxon>
        <taxon>Embryophyta</taxon>
        <taxon>Tracheophyta</taxon>
        <taxon>Spermatophyta</taxon>
        <taxon>Magnoliopsida</taxon>
        <taxon>eudicotyledons</taxon>
        <taxon>Gunneridae</taxon>
        <taxon>Pentapetalae</taxon>
        <taxon>rosids</taxon>
        <taxon>malvids</taxon>
        <taxon>Malvales</taxon>
        <taxon>Malvaceae</taxon>
        <taxon>Grewioideae</taxon>
        <taxon>Apeibeae</taxon>
        <taxon>Corchorus</taxon>
    </lineage>
</organism>
<keyword evidence="2" id="KW-1185">Reference proteome</keyword>
<protein>
    <submittedName>
        <fullName evidence="1">Uncharacterized protein</fullName>
    </submittedName>
</protein>
<comment type="caution">
    <text evidence="1">The sequence shown here is derived from an EMBL/GenBank/DDBJ whole genome shotgun (WGS) entry which is preliminary data.</text>
</comment>
<proteinExistence type="predicted"/>
<dbReference type="EMBL" id="AWWV01007550">
    <property type="protein sequence ID" value="OMO95925.1"/>
    <property type="molecule type" value="Genomic_DNA"/>
</dbReference>